<feature type="compositionally biased region" description="Low complexity" evidence="1">
    <location>
        <begin position="78"/>
        <end position="95"/>
    </location>
</feature>
<organism evidence="2 3">
    <name type="scientific">Fusarium oxysporum f. sp. raphani 54005</name>
    <dbReference type="NCBI Taxonomy" id="1089458"/>
    <lineage>
        <taxon>Eukaryota</taxon>
        <taxon>Fungi</taxon>
        <taxon>Dikarya</taxon>
        <taxon>Ascomycota</taxon>
        <taxon>Pezizomycotina</taxon>
        <taxon>Sordariomycetes</taxon>
        <taxon>Hypocreomycetidae</taxon>
        <taxon>Hypocreales</taxon>
        <taxon>Nectriaceae</taxon>
        <taxon>Fusarium</taxon>
        <taxon>Fusarium oxysporum species complex</taxon>
    </lineage>
</organism>
<protein>
    <submittedName>
        <fullName evidence="2">Uncharacterized protein</fullName>
    </submittedName>
</protein>
<evidence type="ECO:0000256" key="1">
    <source>
        <dbReference type="SAM" id="MobiDB-lite"/>
    </source>
</evidence>
<dbReference type="AlphaFoldDB" id="X0BE01"/>
<feature type="region of interest" description="Disordered" evidence="1">
    <location>
        <begin position="62"/>
        <end position="103"/>
    </location>
</feature>
<accession>X0BE01</accession>
<name>X0BE01_FUSOX</name>
<dbReference type="OrthoDB" id="7326421at2759"/>
<evidence type="ECO:0000313" key="2">
    <source>
        <dbReference type="EMBL" id="EXK77053.1"/>
    </source>
</evidence>
<evidence type="ECO:0000313" key="3">
    <source>
        <dbReference type="Proteomes" id="UP000030663"/>
    </source>
</evidence>
<proteinExistence type="predicted"/>
<dbReference type="Proteomes" id="UP000030663">
    <property type="component" value="Unassembled WGS sequence"/>
</dbReference>
<dbReference type="EMBL" id="JH658647">
    <property type="protein sequence ID" value="EXK77053.1"/>
    <property type="molecule type" value="Genomic_DNA"/>
</dbReference>
<gene>
    <name evidence="2" type="ORF">FOQG_18225</name>
</gene>
<keyword evidence="3" id="KW-1185">Reference proteome</keyword>
<dbReference type="HOGENOM" id="CLU_2263925_0_0_1"/>
<sequence length="103" mass="10762">MPSDVRTKHVTHDPIPILDIVRGLAVYGQGATLFTLGPNDTVQKFDLNSPAITVANVQHPANLLPPSPPVSEGTGDQSATSATTITSESETSSISLDLNISEP</sequence>
<reference evidence="2 3" key="1">
    <citation type="submission" date="2011-11" db="EMBL/GenBank/DDBJ databases">
        <title>The Genome Sequence of Fusarium oxysporum PHW815.</title>
        <authorList>
            <consortium name="The Broad Institute Genome Sequencing Platform"/>
            <person name="Ma L.-J."/>
            <person name="Gale L.R."/>
            <person name="Schwartz D.C."/>
            <person name="Zhou S."/>
            <person name="Corby-Kistler H."/>
            <person name="Young S.K."/>
            <person name="Zeng Q."/>
            <person name="Gargeya S."/>
            <person name="Fitzgerald M."/>
            <person name="Haas B."/>
            <person name="Abouelleil A."/>
            <person name="Alvarado L."/>
            <person name="Arachchi H.M."/>
            <person name="Berlin A."/>
            <person name="Brown A."/>
            <person name="Chapman S.B."/>
            <person name="Chen Z."/>
            <person name="Dunbar C."/>
            <person name="Freedman E."/>
            <person name="Gearin G."/>
            <person name="Goldberg J."/>
            <person name="Griggs A."/>
            <person name="Gujja S."/>
            <person name="Heiman D."/>
            <person name="Howarth C."/>
            <person name="Larson L."/>
            <person name="Lui A."/>
            <person name="MacDonald P.J.P."/>
            <person name="Montmayeur A."/>
            <person name="Murphy C."/>
            <person name="Neiman D."/>
            <person name="Pearson M."/>
            <person name="Priest M."/>
            <person name="Roberts A."/>
            <person name="Saif S."/>
            <person name="Shea T."/>
            <person name="Shenoy N."/>
            <person name="Sisk P."/>
            <person name="Stolte C."/>
            <person name="Sykes S."/>
            <person name="Wortman J."/>
            <person name="Nusbaum C."/>
            <person name="Birren B."/>
        </authorList>
    </citation>
    <scope>NUCLEOTIDE SEQUENCE [LARGE SCALE GENOMIC DNA]</scope>
    <source>
        <strain evidence="2 3">54005</strain>
    </source>
</reference>